<proteinExistence type="predicted"/>
<organism evidence="1 2">
    <name type="scientific">Deinococcus aluminii</name>
    <dbReference type="NCBI Taxonomy" id="1656885"/>
    <lineage>
        <taxon>Bacteria</taxon>
        <taxon>Thermotogati</taxon>
        <taxon>Deinococcota</taxon>
        <taxon>Deinococci</taxon>
        <taxon>Deinococcales</taxon>
        <taxon>Deinococcaceae</taxon>
        <taxon>Deinococcus</taxon>
    </lineage>
</organism>
<evidence type="ECO:0008006" key="3">
    <source>
        <dbReference type="Google" id="ProtNLM"/>
    </source>
</evidence>
<accession>A0ABP9XEC5</accession>
<dbReference type="EMBL" id="BAABRV010000004">
    <property type="protein sequence ID" value="GAA5533716.1"/>
    <property type="molecule type" value="Genomic_DNA"/>
</dbReference>
<protein>
    <recommendedName>
        <fullName evidence="3">PH domain-containing protein</fullName>
    </recommendedName>
</protein>
<comment type="caution">
    <text evidence="1">The sequence shown here is derived from an EMBL/GenBank/DDBJ whole genome shotgun (WGS) entry which is preliminary data.</text>
</comment>
<gene>
    <name evidence="1" type="ORF">Dalu01_02124</name>
</gene>
<dbReference type="Proteomes" id="UP001404956">
    <property type="component" value="Unassembled WGS sequence"/>
</dbReference>
<evidence type="ECO:0000313" key="1">
    <source>
        <dbReference type="EMBL" id="GAA5533716.1"/>
    </source>
</evidence>
<sequence>MVQARPEAPQVRMNAEYRRIPDGLPTNAEREVRLAWLDTLRAALEIYATRHLIAYGECPWPREVQP</sequence>
<keyword evidence="2" id="KW-1185">Reference proteome</keyword>
<reference evidence="1 2" key="1">
    <citation type="submission" date="2024-02" db="EMBL/GenBank/DDBJ databases">
        <title>Deinococcus aluminii NBRC 112889.</title>
        <authorList>
            <person name="Ichikawa N."/>
            <person name="Katano-Makiyama Y."/>
            <person name="Hidaka K."/>
        </authorList>
    </citation>
    <scope>NUCLEOTIDE SEQUENCE [LARGE SCALE GENOMIC DNA]</scope>
    <source>
        <strain evidence="1 2">NBRC 112889</strain>
    </source>
</reference>
<name>A0ABP9XEC5_9DEIO</name>
<dbReference type="RefSeq" id="WP_345454344.1">
    <property type="nucleotide sequence ID" value="NZ_BAABRV010000004.1"/>
</dbReference>
<evidence type="ECO:0000313" key="2">
    <source>
        <dbReference type="Proteomes" id="UP001404956"/>
    </source>
</evidence>